<evidence type="ECO:0000313" key="1">
    <source>
        <dbReference type="EMBL" id="KAK4601930.1"/>
    </source>
</evidence>
<dbReference type="AlphaFoldDB" id="A0AAN7J8C6"/>
<comment type="caution">
    <text evidence="1">The sequence shown here is derived from an EMBL/GenBank/DDBJ whole genome shotgun (WGS) entry which is preliminary data.</text>
</comment>
<proteinExistence type="predicted"/>
<dbReference type="PANTHER" id="PTHR48200">
    <property type="entry name" value="PROTEIN, PUTATIVE-RELATED"/>
    <property type="match status" value="1"/>
</dbReference>
<accession>A0AAN7J8C6</accession>
<dbReference type="PANTHER" id="PTHR48200:SF1">
    <property type="entry name" value="AMINOTRANSFERASE-LIKE PLANT MOBILE DOMAIN-CONTAINING PROTEIN"/>
    <property type="match status" value="1"/>
</dbReference>
<name>A0AAN7J8C6_QUERU</name>
<dbReference type="EMBL" id="JAXUIC010000002">
    <property type="protein sequence ID" value="KAK4601930.1"/>
    <property type="molecule type" value="Genomic_DNA"/>
</dbReference>
<keyword evidence="2" id="KW-1185">Reference proteome</keyword>
<organism evidence="1 2">
    <name type="scientific">Quercus rubra</name>
    <name type="common">Northern red oak</name>
    <name type="synonym">Quercus borealis</name>
    <dbReference type="NCBI Taxonomy" id="3512"/>
    <lineage>
        <taxon>Eukaryota</taxon>
        <taxon>Viridiplantae</taxon>
        <taxon>Streptophyta</taxon>
        <taxon>Embryophyta</taxon>
        <taxon>Tracheophyta</taxon>
        <taxon>Spermatophyta</taxon>
        <taxon>Magnoliopsida</taxon>
        <taxon>eudicotyledons</taxon>
        <taxon>Gunneridae</taxon>
        <taxon>Pentapetalae</taxon>
        <taxon>rosids</taxon>
        <taxon>fabids</taxon>
        <taxon>Fagales</taxon>
        <taxon>Fagaceae</taxon>
        <taxon>Quercus</taxon>
    </lineage>
</organism>
<gene>
    <name evidence="1" type="ORF">RGQ29_011150</name>
</gene>
<evidence type="ECO:0000313" key="2">
    <source>
        <dbReference type="Proteomes" id="UP001324115"/>
    </source>
</evidence>
<sequence length="276" mass="32060">MRRLIERFRHAAVANVDQSFEKLSALAFCLIGEFLLCSRRLGFADARIFDLLDDVKKKRSLIPMVLAETFHGLDALSRGETNIFQGSPLLLQVWLMDHMGILSLPTVATYGPADYVGRKLQLFGCQTEKEWTYFLSRKDGQNIRWNCHWWKCPYPLLRSPNRDHIFLVGLRSVSFYKGERIVSQFGLMPMIPSSGNRPFKPVDVAPSIITKAIAGLDNAHRADETFMRFHAFEMPKAYHDWLKEKVQDKEARLKEARKTFLKNFKKTHKRRRNDRG</sequence>
<reference evidence="1 2" key="1">
    <citation type="journal article" date="2023" name="G3 (Bethesda)">
        <title>A haplotype-resolved chromosome-scale genome for Quercus rubra L. provides insights into the genetics of adaptive traits for red oak species.</title>
        <authorList>
            <person name="Kapoor B."/>
            <person name="Jenkins J."/>
            <person name="Schmutz J."/>
            <person name="Zhebentyayeva T."/>
            <person name="Kuelheim C."/>
            <person name="Coggeshall M."/>
            <person name="Heim C."/>
            <person name="Lasky J.R."/>
            <person name="Leites L."/>
            <person name="Islam-Faridi N."/>
            <person name="Romero-Severson J."/>
            <person name="DeLeo V.L."/>
            <person name="Lucas S.M."/>
            <person name="Lazic D."/>
            <person name="Gailing O."/>
            <person name="Carlson J."/>
            <person name="Staton M."/>
        </authorList>
    </citation>
    <scope>NUCLEOTIDE SEQUENCE [LARGE SCALE GENOMIC DNA]</scope>
    <source>
        <strain evidence="1">Pseudo-F2</strain>
    </source>
</reference>
<dbReference type="Proteomes" id="UP001324115">
    <property type="component" value="Unassembled WGS sequence"/>
</dbReference>
<protein>
    <submittedName>
        <fullName evidence="1">Uncharacterized protein</fullName>
    </submittedName>
</protein>